<dbReference type="Proteomes" id="UP000606494">
    <property type="component" value="Unassembled WGS sequence"/>
</dbReference>
<comment type="caution">
    <text evidence="1">The sequence shown here is derived from an EMBL/GenBank/DDBJ whole genome shotgun (WGS) entry which is preliminary data.</text>
</comment>
<reference evidence="1 2" key="1">
    <citation type="submission" date="2020-08" db="EMBL/GenBank/DDBJ databases">
        <title>Sphingobacterium sp. DN00404 isolated from aquaculture water.</title>
        <authorList>
            <person name="Zhang M."/>
        </authorList>
    </citation>
    <scope>NUCLEOTIDE SEQUENCE [LARGE SCALE GENOMIC DNA]</scope>
    <source>
        <strain evidence="1 2">KCTC 32294</strain>
    </source>
</reference>
<gene>
    <name evidence="1" type="ORF">H8B17_04765</name>
</gene>
<dbReference type="Gene3D" id="3.40.50.20">
    <property type="match status" value="1"/>
</dbReference>
<accession>A0ABR7Y0S5</accession>
<keyword evidence="2" id="KW-1185">Reference proteome</keyword>
<dbReference type="RefSeq" id="WP_190307986.1">
    <property type="nucleotide sequence ID" value="NZ_JACNYK010000001.1"/>
</dbReference>
<sequence length="153" mass="17124">MDTILITFGTRPLAQRVGRLLSSRYEVAYATSEAFPDLLLKQNYFRIPMAATPTFAHEILKLCLDSGCRMILPLGKKELQPLHEARILLEEYGIVVLLPRNLEYCFMLESPSGEIHVVEAGKDMLTGDQLCHDHFSGVAMLSDSSDEPILCLV</sequence>
<evidence type="ECO:0000313" key="1">
    <source>
        <dbReference type="EMBL" id="MBD1424889.1"/>
    </source>
</evidence>
<name>A0ABR7Y0S5_9SPHI</name>
<dbReference type="EMBL" id="JACNYK010000001">
    <property type="protein sequence ID" value="MBD1424889.1"/>
    <property type="molecule type" value="Genomic_DNA"/>
</dbReference>
<evidence type="ECO:0000313" key="2">
    <source>
        <dbReference type="Proteomes" id="UP000606494"/>
    </source>
</evidence>
<protein>
    <submittedName>
        <fullName evidence="1">Uncharacterized protein</fullName>
    </submittedName>
</protein>
<proteinExistence type="predicted"/>
<organism evidence="1 2">
    <name type="scientific">Sphingobacterium arenae</name>
    <dbReference type="NCBI Taxonomy" id="1280598"/>
    <lineage>
        <taxon>Bacteria</taxon>
        <taxon>Pseudomonadati</taxon>
        <taxon>Bacteroidota</taxon>
        <taxon>Sphingobacteriia</taxon>
        <taxon>Sphingobacteriales</taxon>
        <taxon>Sphingobacteriaceae</taxon>
        <taxon>Sphingobacterium</taxon>
    </lineage>
</organism>